<dbReference type="RefSeq" id="XP_964053.2">
    <property type="nucleotide sequence ID" value="XM_958960.2"/>
</dbReference>
<dbReference type="HOGENOM" id="CLU_319839_0_0_1"/>
<keyword evidence="5" id="KW-1185">Reference proteome</keyword>
<dbReference type="EMBL" id="CM002236">
    <property type="protein sequence ID" value="EAA34817.2"/>
    <property type="molecule type" value="Genomic_DNA"/>
</dbReference>
<evidence type="ECO:0000256" key="2">
    <source>
        <dbReference type="SAM" id="MobiDB-lite"/>
    </source>
</evidence>
<dbReference type="OrthoDB" id="20872at2759"/>
<evidence type="ECO:0000313" key="5">
    <source>
        <dbReference type="Proteomes" id="UP000001805"/>
    </source>
</evidence>
<dbReference type="Pfam" id="PF24883">
    <property type="entry name" value="NPHP3_N"/>
    <property type="match status" value="1"/>
</dbReference>
<dbReference type="KEGG" id="ncr:NCU02628"/>
<dbReference type="InterPro" id="IPR056884">
    <property type="entry name" value="NPHP3-like_N"/>
</dbReference>
<evidence type="ECO:0000256" key="1">
    <source>
        <dbReference type="ARBA" id="ARBA00022737"/>
    </source>
</evidence>
<keyword evidence="1" id="KW-0677">Repeat</keyword>
<organism evidence="4 5">
    <name type="scientific">Neurospora crassa (strain ATCC 24698 / 74-OR23-1A / CBS 708.71 / DSM 1257 / FGSC 987)</name>
    <dbReference type="NCBI Taxonomy" id="367110"/>
    <lineage>
        <taxon>Eukaryota</taxon>
        <taxon>Fungi</taxon>
        <taxon>Dikarya</taxon>
        <taxon>Ascomycota</taxon>
        <taxon>Pezizomycotina</taxon>
        <taxon>Sordariomycetes</taxon>
        <taxon>Sordariomycetidae</taxon>
        <taxon>Sordariales</taxon>
        <taxon>Sordariaceae</taxon>
        <taxon>Neurospora</taxon>
    </lineage>
</organism>
<evidence type="ECO:0000313" key="4">
    <source>
        <dbReference type="EMBL" id="EAA34817.2"/>
    </source>
</evidence>
<dbReference type="PANTHER" id="PTHR10039">
    <property type="entry name" value="AMELOGENIN"/>
    <property type="match status" value="1"/>
</dbReference>
<sequence length="1089" mass="125371">MSAQASIIAPVENSPEPTEMAGYHSPYRTGHAMGDWTDFHMNVRPESGESVRMDAFAALQLITKVAYTVQMFDELQPYLVSQDQTAAKYHDFFDTMCEYVLLCHLRKVYEATPKVASIQVLHSKILAYSMVLRDTYESLVRTRNPDSQETKPKLQQLHRILEVILEPSFLRTICSEQEAAFLCNCSHFTSGYLPHEDIEQNVCNLVVALRDDGEAGLRREPNKILGLWPELPDGLLPHTRMSRPRYNDKFWDFRESYVYRPPIGVLRSHILNSLKLSPKRGGRYHRIRKPSMKSGALRWILATDNDGSTEPEDGRRVFINWLQAIPENTTENATAQKNLFWISGHPGVGKSVLMRLIVDTVLRNRSIPKPIGNTGDRDPIILFYFYQDRQDPFYNTHRYMLNDLLLQLFEQEPLVLDSIFMQRWYKLLGMSDVDVPLPSYIPREAWKDNFIPTENSHWSTKWLEEYFIAALTGLDSFRPVYIFLDGPSGFRTQTWEDNNADYFHFTKFIEKVRNIQPWHKIKDREQAGGITAAIPVTNSIKIIVASRPEKDFHDFHLPRKVIKSGSVMTVGVEAPMLRVQDINGNDMKLICRHRLGMLEKGYSTKTPRWRQKIMEETVEDIVKEANGCYQVLQDALDRHSQTKFDEDGEQVPSCWSSCFPCHDSKKDLCYNQDLELGKLHERDALLVRDRTDADVHLPRSFRLYSSMLSQICWVNQLNDSRDISYYLNLILAHNHSYRFTSVRLKNRPLSLLEVVLVEGNKLPLYPSTETVDRLWQNCQLTANKLNKDLYPFVVLQDMEPQHQVLPPKSLKSGNGQTKYEQNDYADLIPFANRAIVPIHPRFIDFLVSMPEGIELLNRDCGCNNGQFTPNEHGKLVCQCTSSDRLQWHEKRIKRLLCASLFEHRFLLPTLQDIRPVYKKHVQLIESSKELCHLADLVEGDDPIVHLRVVSRPGPAPSASLLPPTQSTPSASTSWHMEGNRGGSGRKRSWFPREWVEEFSMKEPKGLWGRFSEMFTSGKTQTPSIELQNQEARKMVANTSSMKKEKITGNTTSRNTEIKGRGDWVLNVPADNRPPPPHDLSSPSERRGND</sequence>
<dbReference type="PANTHER" id="PTHR10039:SF5">
    <property type="entry name" value="NACHT DOMAIN-CONTAINING PROTEIN"/>
    <property type="match status" value="1"/>
</dbReference>
<dbReference type="VEuPathDB" id="FungiDB:NCU02628"/>
<accession>Q7SDI2</accession>
<feature type="region of interest" description="Disordered" evidence="2">
    <location>
        <begin position="1036"/>
        <end position="1089"/>
    </location>
</feature>
<protein>
    <recommendedName>
        <fullName evidence="3">Nephrocystin 3-like N-terminal domain-containing protein</fullName>
    </recommendedName>
</protein>
<feature type="compositionally biased region" description="Low complexity" evidence="2">
    <location>
        <begin position="956"/>
        <end position="973"/>
    </location>
</feature>
<proteinExistence type="predicted"/>
<name>Q7SDI2_NEUCR</name>
<feature type="region of interest" description="Disordered" evidence="2">
    <location>
        <begin position="954"/>
        <end position="986"/>
    </location>
</feature>
<evidence type="ECO:0000259" key="3">
    <source>
        <dbReference type="Pfam" id="PF24883"/>
    </source>
</evidence>
<dbReference type="Proteomes" id="UP000001805">
    <property type="component" value="Chromosome 1, Linkage Group I"/>
</dbReference>
<reference evidence="4 5" key="1">
    <citation type="journal article" date="2003" name="Nature">
        <title>The genome sequence of the filamentous fungus Neurospora crassa.</title>
        <authorList>
            <person name="Galagan J.E."/>
            <person name="Calvo S.E."/>
            <person name="Borkovich K.A."/>
            <person name="Selker E.U."/>
            <person name="Read N.D."/>
            <person name="Jaffe D."/>
            <person name="FitzHugh W."/>
            <person name="Ma L.J."/>
            <person name="Smirnov S."/>
            <person name="Purcell S."/>
            <person name="Rehman B."/>
            <person name="Elkins T."/>
            <person name="Engels R."/>
            <person name="Wang S."/>
            <person name="Nielsen C.B."/>
            <person name="Butler J."/>
            <person name="Endrizzi M."/>
            <person name="Qui D."/>
            <person name="Ianakiev P."/>
            <person name="Bell-Pedersen D."/>
            <person name="Nelson M.A."/>
            <person name="Werner-Washburne M."/>
            <person name="Selitrennikoff C.P."/>
            <person name="Kinsey J.A."/>
            <person name="Braun E.L."/>
            <person name="Zelter A."/>
            <person name="Schulte U."/>
            <person name="Kothe G.O."/>
            <person name="Jedd G."/>
            <person name="Mewes W."/>
            <person name="Staben C."/>
            <person name="Marcotte E."/>
            <person name="Greenberg D."/>
            <person name="Roy A."/>
            <person name="Foley K."/>
            <person name="Naylor J."/>
            <person name="Stange-Thomann N."/>
            <person name="Barrett R."/>
            <person name="Gnerre S."/>
            <person name="Kamal M."/>
            <person name="Kamvysselis M."/>
            <person name="Mauceli E."/>
            <person name="Bielke C."/>
            <person name="Rudd S."/>
            <person name="Frishman D."/>
            <person name="Krystofova S."/>
            <person name="Rasmussen C."/>
            <person name="Metzenberg R.L."/>
            <person name="Perkins D.D."/>
            <person name="Kroken S."/>
            <person name="Cogoni C."/>
            <person name="Macino G."/>
            <person name="Catcheside D."/>
            <person name="Li W."/>
            <person name="Pratt R.J."/>
            <person name="Osmani S.A."/>
            <person name="DeSouza C.P."/>
            <person name="Glass L."/>
            <person name="Orbach M.J."/>
            <person name="Berglund J.A."/>
            <person name="Voelker R."/>
            <person name="Yarden O."/>
            <person name="Plamann M."/>
            <person name="Seiler S."/>
            <person name="Dunlap J."/>
            <person name="Radford A."/>
            <person name="Aramayo R."/>
            <person name="Natvig D.O."/>
            <person name="Alex L.A."/>
            <person name="Mannhaupt G."/>
            <person name="Ebbole D.J."/>
            <person name="Freitag M."/>
            <person name="Paulsen I."/>
            <person name="Sachs M.S."/>
            <person name="Lander E.S."/>
            <person name="Nusbaum C."/>
            <person name="Birren B."/>
        </authorList>
    </citation>
    <scope>NUCLEOTIDE SEQUENCE [LARGE SCALE GENOMIC DNA]</scope>
    <source>
        <strain evidence="5">ATCC 24698 / 74-OR23-1A / CBS 708.71 / DSM 1257 / FGSC 987</strain>
    </source>
</reference>
<dbReference type="GeneID" id="3880202"/>
<dbReference type="InParanoid" id="Q7SDI2"/>
<feature type="domain" description="Nephrocystin 3-like N-terminal" evidence="3">
    <location>
        <begin position="333"/>
        <end position="421"/>
    </location>
</feature>
<gene>
    <name evidence="4" type="ORF">NCU02628</name>
</gene>
<dbReference type="AlphaFoldDB" id="Q7SDI2"/>